<keyword evidence="3" id="KW-0862">Zinc</keyword>
<evidence type="ECO:0000256" key="2">
    <source>
        <dbReference type="ARBA" id="ARBA00022723"/>
    </source>
</evidence>
<evidence type="ECO:0000256" key="1">
    <source>
        <dbReference type="ARBA" id="ARBA00007818"/>
    </source>
</evidence>
<sequence>MPKLMLVVSAELVNIVFLELRPIEEEISYYFKLKCEQCGWLSEREVRVNMAIQEKAPGSSRRNSRVNLSLKCDGCERQGTITLVPGHGRPLRADDCENVPLMVFDCNGIFPVDYSFNGGWSAVTTFGQKIHVDLIGQEYKNVIDEE</sequence>
<dbReference type="PANTHER" id="PTHR12857">
    <property type="entry name" value="CXXC MOTIF CONTAINING ZINC BINDING PROTEIN"/>
    <property type="match status" value="1"/>
</dbReference>
<reference evidence="4 5" key="1">
    <citation type="journal article" date="2023" name="BMC Biotechnol.">
        <title>Vitis rotundifolia cv Carlos genome sequencing.</title>
        <authorList>
            <person name="Huff M."/>
            <person name="Hulse-Kemp A."/>
            <person name="Scheffler B."/>
            <person name="Youngblood R."/>
            <person name="Simpson S."/>
            <person name="Babiker E."/>
            <person name="Staton M."/>
        </authorList>
    </citation>
    <scope>NUCLEOTIDE SEQUENCE [LARGE SCALE GENOMIC DNA]</scope>
    <source>
        <tissue evidence="4">Leaf</tissue>
    </source>
</reference>
<accession>A0AA39DPA0</accession>
<keyword evidence="2" id="KW-0479">Metal-binding</keyword>
<gene>
    <name evidence="4" type="ORF">PVL29_011231</name>
</gene>
<dbReference type="InterPro" id="IPR008584">
    <property type="entry name" value="CXXC_Zn-binding_euk"/>
</dbReference>
<dbReference type="Pfam" id="PF05907">
    <property type="entry name" value="CXXC_Zn-b_euk"/>
    <property type="match status" value="1"/>
</dbReference>
<organism evidence="4 5">
    <name type="scientific">Vitis rotundifolia</name>
    <name type="common">Muscadine grape</name>
    <dbReference type="NCBI Taxonomy" id="103349"/>
    <lineage>
        <taxon>Eukaryota</taxon>
        <taxon>Viridiplantae</taxon>
        <taxon>Streptophyta</taxon>
        <taxon>Embryophyta</taxon>
        <taxon>Tracheophyta</taxon>
        <taxon>Spermatophyta</taxon>
        <taxon>Magnoliopsida</taxon>
        <taxon>eudicotyledons</taxon>
        <taxon>Gunneridae</taxon>
        <taxon>Pentapetalae</taxon>
        <taxon>rosids</taxon>
        <taxon>Vitales</taxon>
        <taxon>Vitaceae</taxon>
        <taxon>Viteae</taxon>
        <taxon>Vitis</taxon>
    </lineage>
</organism>
<evidence type="ECO:0000256" key="3">
    <source>
        <dbReference type="ARBA" id="ARBA00022833"/>
    </source>
</evidence>
<evidence type="ECO:0000313" key="4">
    <source>
        <dbReference type="EMBL" id="KAJ9692033.1"/>
    </source>
</evidence>
<dbReference type="AlphaFoldDB" id="A0AA39DPA0"/>
<proteinExistence type="inferred from homology"/>
<protein>
    <submittedName>
        <fullName evidence="4">Uncharacterized protein</fullName>
    </submittedName>
</protein>
<keyword evidence="5" id="KW-1185">Reference proteome</keyword>
<dbReference type="PANTHER" id="PTHR12857:SF0">
    <property type="entry name" value="CXXC MOTIF CONTAINING ZINC BINDING PROTEIN"/>
    <property type="match status" value="1"/>
</dbReference>
<dbReference type="Proteomes" id="UP001168098">
    <property type="component" value="Unassembled WGS sequence"/>
</dbReference>
<evidence type="ECO:0000313" key="5">
    <source>
        <dbReference type="Proteomes" id="UP001168098"/>
    </source>
</evidence>
<comment type="similarity">
    <text evidence="1">Belongs to the UPF0587 family.</text>
</comment>
<dbReference type="EMBL" id="JARBHA010000009">
    <property type="protein sequence ID" value="KAJ9692033.1"/>
    <property type="molecule type" value="Genomic_DNA"/>
</dbReference>
<comment type="caution">
    <text evidence="4">The sequence shown here is derived from an EMBL/GenBank/DDBJ whole genome shotgun (WGS) entry which is preliminary data.</text>
</comment>
<dbReference type="GO" id="GO:0008270">
    <property type="term" value="F:zinc ion binding"/>
    <property type="evidence" value="ECO:0007669"/>
    <property type="project" value="TreeGrafter"/>
</dbReference>
<dbReference type="SUPFAM" id="SSF141678">
    <property type="entry name" value="MAL13P1.257-like"/>
    <property type="match status" value="1"/>
</dbReference>
<name>A0AA39DPA0_VITRO</name>